<comment type="caution">
    <text evidence="3">The sequence shown here is derived from an EMBL/GenBank/DDBJ whole genome shotgun (WGS) entry which is preliminary data.</text>
</comment>
<evidence type="ECO:0000313" key="4">
    <source>
        <dbReference type="Proteomes" id="UP001159659"/>
    </source>
</evidence>
<dbReference type="Pfam" id="PF07727">
    <property type="entry name" value="RVT_2"/>
    <property type="match status" value="1"/>
</dbReference>
<feature type="domain" description="Reverse transcriptase Ty1/copia-type" evidence="2">
    <location>
        <begin position="180"/>
        <end position="279"/>
    </location>
</feature>
<dbReference type="Proteomes" id="UP001159659">
    <property type="component" value="Unassembled WGS sequence"/>
</dbReference>
<evidence type="ECO:0000259" key="2">
    <source>
        <dbReference type="Pfam" id="PF07727"/>
    </source>
</evidence>
<protein>
    <recommendedName>
        <fullName evidence="2">Reverse transcriptase Ty1/copia-type domain-containing protein</fullName>
    </recommendedName>
</protein>
<evidence type="ECO:0000256" key="1">
    <source>
        <dbReference type="SAM" id="MobiDB-lite"/>
    </source>
</evidence>
<sequence>MDGLVIGKSDEVKGYRILFTKDRVVRTSQHVQNIQILSKKANSRLIRHASEKDELIEKSAGPNNRIAESGNKSSHIQYNPIKTGNFLAESMHDVDIGEEPGIDSRKPKSRGKRGVQGKRTNDKATAETPRMTTRYGGKKTSPIGEFYRVDPANWNSLMRSDRRVEWECAAHAESDSLEANDTWELVSCTKEMHQLHTKWAFKTKTDVNRIIKRFKARMVACGNEQLFGKDHTLTFDAVTDMTTGKIILALSQVCGVLARHGDVPNAYYKASTEPGLHIYQYVP</sequence>
<gene>
    <name evidence="3" type="ORF">PFR002_LOCUS3042</name>
</gene>
<organism evidence="3 4">
    <name type="scientific">Peronospora farinosa</name>
    <dbReference type="NCBI Taxonomy" id="134698"/>
    <lineage>
        <taxon>Eukaryota</taxon>
        <taxon>Sar</taxon>
        <taxon>Stramenopiles</taxon>
        <taxon>Oomycota</taxon>
        <taxon>Peronosporomycetes</taxon>
        <taxon>Peronosporales</taxon>
        <taxon>Peronosporaceae</taxon>
        <taxon>Peronospora</taxon>
    </lineage>
</organism>
<name>A0AAV0T5Y8_9STRA</name>
<feature type="compositionally biased region" description="Basic residues" evidence="1">
    <location>
        <begin position="107"/>
        <end position="116"/>
    </location>
</feature>
<reference evidence="3" key="1">
    <citation type="submission" date="2022-12" db="EMBL/GenBank/DDBJ databases">
        <authorList>
            <person name="Webb A."/>
        </authorList>
    </citation>
    <scope>NUCLEOTIDE SEQUENCE</scope>
    <source>
        <strain evidence="3">Pf2</strain>
    </source>
</reference>
<feature type="region of interest" description="Disordered" evidence="1">
    <location>
        <begin position="96"/>
        <end position="139"/>
    </location>
</feature>
<proteinExistence type="predicted"/>
<accession>A0AAV0T5Y8</accession>
<dbReference type="AlphaFoldDB" id="A0AAV0T5Y8"/>
<evidence type="ECO:0000313" key="3">
    <source>
        <dbReference type="EMBL" id="CAI5715134.1"/>
    </source>
</evidence>
<dbReference type="InterPro" id="IPR013103">
    <property type="entry name" value="RVT_2"/>
</dbReference>
<dbReference type="EMBL" id="CANTFK010000362">
    <property type="protein sequence ID" value="CAI5715134.1"/>
    <property type="molecule type" value="Genomic_DNA"/>
</dbReference>